<accession>A0A1K1LD25</accession>
<dbReference type="RefSeq" id="WP_072333197.1">
    <property type="nucleotide sequence ID" value="NZ_CALJDE010000039.1"/>
</dbReference>
<dbReference type="Gene3D" id="3.10.129.10">
    <property type="entry name" value="Hotdog Thioesterase"/>
    <property type="match status" value="1"/>
</dbReference>
<dbReference type="InterPro" id="IPR050563">
    <property type="entry name" value="4-hydroxybenzoyl-CoA_TE"/>
</dbReference>
<dbReference type="CDD" id="cd00586">
    <property type="entry name" value="4HBT"/>
    <property type="match status" value="1"/>
</dbReference>
<gene>
    <name evidence="3" type="ORF">DESPIGER_0729</name>
</gene>
<dbReference type="InterPro" id="IPR029069">
    <property type="entry name" value="HotDog_dom_sf"/>
</dbReference>
<dbReference type="SUPFAM" id="SSF54637">
    <property type="entry name" value="Thioesterase/thiol ester dehydrase-isomerase"/>
    <property type="match status" value="1"/>
</dbReference>
<dbReference type="PANTHER" id="PTHR31793">
    <property type="entry name" value="4-HYDROXYBENZOYL-COA THIOESTERASE FAMILY MEMBER"/>
    <property type="match status" value="1"/>
</dbReference>
<dbReference type="Proteomes" id="UP000186323">
    <property type="component" value="Chromosome I"/>
</dbReference>
<dbReference type="OrthoDB" id="9801517at2"/>
<organism evidence="3 4">
    <name type="scientific">Desulfovibrio piger</name>
    <dbReference type="NCBI Taxonomy" id="901"/>
    <lineage>
        <taxon>Bacteria</taxon>
        <taxon>Pseudomonadati</taxon>
        <taxon>Thermodesulfobacteriota</taxon>
        <taxon>Desulfovibrionia</taxon>
        <taxon>Desulfovibrionales</taxon>
        <taxon>Desulfovibrionaceae</taxon>
        <taxon>Desulfovibrio</taxon>
    </lineage>
</organism>
<dbReference type="EMBL" id="LT630450">
    <property type="protein sequence ID" value="SFV72608.1"/>
    <property type="molecule type" value="Genomic_DNA"/>
</dbReference>
<keyword evidence="2" id="KW-0378">Hydrolase</keyword>
<dbReference type="KEGG" id="dpg:DESPIGER_0729"/>
<keyword evidence="4" id="KW-1185">Reference proteome</keyword>
<dbReference type="PANTHER" id="PTHR31793:SF27">
    <property type="entry name" value="NOVEL THIOESTERASE SUPERFAMILY DOMAIN AND SAPOSIN A-TYPE DOMAIN CONTAINING PROTEIN (0610012H03RIK)"/>
    <property type="match status" value="1"/>
</dbReference>
<dbReference type="GO" id="GO:0047617">
    <property type="term" value="F:fatty acyl-CoA hydrolase activity"/>
    <property type="evidence" value="ECO:0007669"/>
    <property type="project" value="TreeGrafter"/>
</dbReference>
<sequence>MRIFTREIVVSPRHIDIQNRVSNLCYVQWMQDLAISHSTVQGWGVERYEAEGHGWVVRQHTITYKRPALAGDIITAATWVAELASRQSLRRYLFWRGTDRSVLAEAATVWVYIDMATGRPSRLPPSLQSAFEVVEDAREVLRSLQG</sequence>
<dbReference type="Pfam" id="PF13279">
    <property type="entry name" value="4HBT_2"/>
    <property type="match status" value="1"/>
</dbReference>
<evidence type="ECO:0000256" key="2">
    <source>
        <dbReference type="ARBA" id="ARBA00022801"/>
    </source>
</evidence>
<dbReference type="AlphaFoldDB" id="A0A1K1LD25"/>
<evidence type="ECO:0000313" key="3">
    <source>
        <dbReference type="EMBL" id="SFV72608.1"/>
    </source>
</evidence>
<protein>
    <submittedName>
        <fullName evidence="3">Thioesterase superfamily</fullName>
    </submittedName>
</protein>
<comment type="similarity">
    <text evidence="1">Belongs to the 4-hydroxybenzoyl-CoA thioesterase family.</text>
</comment>
<evidence type="ECO:0000256" key="1">
    <source>
        <dbReference type="ARBA" id="ARBA00005953"/>
    </source>
</evidence>
<name>A0A1K1LD25_9BACT</name>
<reference evidence="4" key="1">
    <citation type="submission" date="2016-10" db="EMBL/GenBank/DDBJ databases">
        <authorList>
            <person name="Wegmann U."/>
        </authorList>
    </citation>
    <scope>NUCLEOTIDE SEQUENCE [LARGE SCALE GENOMIC DNA]</scope>
</reference>
<proteinExistence type="inferred from homology"/>
<evidence type="ECO:0000313" key="4">
    <source>
        <dbReference type="Proteomes" id="UP000186323"/>
    </source>
</evidence>